<keyword evidence="4" id="KW-0597">Phosphoprotein</keyword>
<dbReference type="HOGENOM" id="CLU_240864_0_0_4"/>
<sequence>MSGARPLWQWLAWRFALVGMLPLLLVAVLGVWVLLPQVRAGVETNHQGLARAIAGQVEAHLLGGGRELSALAAFLGQRDGQPASFWFDPLDAHAGTGDVFAAIYIVDVDDSLYAVGLPQGLRGQRNDLLNMDLSRWAVVREAREHQQVLWSEVFLSAVSARLTVSLAIPVGEQLLIGEVAIDRLSAFLGRLPGDSGMLTMIFDRRGQVIAQSQPRFGGQQLNLGHLPIVERALQGQLATGQLELDGETYIGTPVSVPQLGWTVLVAQTRGEALGPLLSTFWVVAAGGLVALLLAAAGTLLLARALARRIGSYTEQAHALADGDYDQPWPASNIREFHRLADDLDRMSLAIRLRERQLATSEARYRSVISSAPVVIFQFDARGVFSLSEGKGLASVGLVPGEARGISIFELYRDYPEICEHARRAIGGEAVHYVARVGDTVFDTYMNPVRDHEGSVQVMGVAVDISERMRVEEELRQANVVVENSAAMLFRWRAEPGWPAVFVSHNVRQLGYSADELLDGSVLFGSLIHPDDVDRVAGEVQGYADSGTDRFVQEYRIVTRDGRVRWVDDRTVAERNAAGQISHYQGIVIDISERKRAEEALRHVNRQLRMISDCNQALIRSTDESDLLHTVCGIVVQVGGYRMAWVGYAQDDAARTVRPVACAGYEDGYLETLNTSWADDERGQSASGRAIRSGLPCMIPDIVSDPGLAPWHAQAVERGYGALCALPLQAGGLIFGALSIYASALDAFDADEVDLLNELAGDLAFGINVMRTRKERELADQALRESEQLLRRSQEVGDLGSYYFDTRSATWISSEKLDRILGIDDSFPKTVDGWMALVHRDEREEVVQHLSNHVLAEHNRFDREYRIVRHDDGQERWVHGLGELEFDADGAPVKMIGTIQDITQSRLAEQALHESEARYRLLFDSNPHPMWVYDLQTLAFLTVNDAAVSRYGYSRDEFMSMTIMDIRPSEDIPLLLEDIVAVDEGIDYAGFWRHLTKDGTLIDVEIISHTLSYQGRPAELVLANDITERRRSEQALLQSELNYRELVENANSIILRWNQRGEITFINEFGLKFFGYTEDELLGQHVVGTIVPGDGSNGTDLRPLMDEICAEPKRFEHNINENMRRGGERVWVSWTNKAILDASGQVVEVFSVGSDITERKRAEAALRESEERFAKAFHVSPAPMSITPIDSGRFLDVNAQLERMFGYTRKELIGRTSTELGLWADPGQRARMIAQLRVDGFFREAPTQFVTRTGDIRDTLWSGEIIRLGNEDALLSLIFDVTERKRAEAALRESEARFATAFRASPAPMAITEIDSGRFLDVNAQLMSMFGYAREEMVGQTSTAMGIWADPGHRDRMIAKLRAEGFVREAPTRFATRSGDIREALWSGEVIRVGEQDALLSLIYDITDRKRAEHELQRYREHLEELVGERTSDLQRANEDLRQAMVQLVQAEKLAALGNLVAGVAHELNTPLGNTRVVASLLAEQLREFALAIESGSVRRSQVDTFLSRGREAVDLLERNSARAADLIGHFKQVAVDQSSARRRSFDLRQTIDEMLAALRPSFKGSRHRIDVDIPPGLELDSYPGPLEQVLGNLVSNSLTHGFSGVDEGRIELHAEASGPKHIVLRCTDNGVGIPEATINRIFEPFFTTRLGQGGSGLGLYIVYNLVTGVLGGTIEAASPTGEGTIFTLTLPRCAPERPASG</sequence>
<keyword evidence="7" id="KW-0175">Coiled coil</keyword>
<feature type="transmembrane region" description="Helical" evidence="8">
    <location>
        <begin position="12"/>
        <end position="35"/>
    </location>
</feature>
<dbReference type="InterPro" id="IPR001610">
    <property type="entry name" value="PAC"/>
</dbReference>
<dbReference type="InterPro" id="IPR052162">
    <property type="entry name" value="Sensor_kinase/Photoreceptor"/>
</dbReference>
<dbReference type="CDD" id="cd18774">
    <property type="entry name" value="PDC2_HK_sensor"/>
    <property type="match status" value="1"/>
</dbReference>
<dbReference type="PANTHER" id="PTHR43304:SF1">
    <property type="entry name" value="PAC DOMAIN-CONTAINING PROTEIN"/>
    <property type="match status" value="1"/>
</dbReference>
<keyword evidence="6 13" id="KW-0418">Kinase</keyword>
<dbReference type="Gene3D" id="3.30.450.20">
    <property type="entry name" value="PAS domain"/>
    <property type="match status" value="8"/>
</dbReference>
<dbReference type="KEGG" id="app:CAP2UW1_2212"/>
<dbReference type="InterPro" id="IPR000700">
    <property type="entry name" value="PAS-assoc_C"/>
</dbReference>
<dbReference type="CDD" id="cd00130">
    <property type="entry name" value="PAS"/>
    <property type="match status" value="6"/>
</dbReference>
<dbReference type="Pfam" id="PF13188">
    <property type="entry name" value="PAS_8"/>
    <property type="match status" value="2"/>
</dbReference>
<feature type="domain" description="HAMP" evidence="12">
    <location>
        <begin position="303"/>
        <end position="355"/>
    </location>
</feature>
<dbReference type="SUPFAM" id="SSF55785">
    <property type="entry name" value="PYP-like sensor domain (PAS domain)"/>
    <property type="match status" value="7"/>
</dbReference>
<dbReference type="InterPro" id="IPR005467">
    <property type="entry name" value="His_kinase_dom"/>
</dbReference>
<comment type="catalytic activity">
    <reaction evidence="1">
        <text>ATP + protein L-histidine = ADP + protein N-phospho-L-histidine.</text>
        <dbReference type="EC" id="2.7.13.3"/>
    </reaction>
</comment>
<dbReference type="InterPro" id="IPR036890">
    <property type="entry name" value="HATPase_C_sf"/>
</dbReference>
<dbReference type="SUPFAM" id="SSF55874">
    <property type="entry name" value="ATPase domain of HSP90 chaperone/DNA topoisomerase II/histidine kinase"/>
    <property type="match status" value="1"/>
</dbReference>
<dbReference type="Pfam" id="PF13426">
    <property type="entry name" value="PAS_9"/>
    <property type="match status" value="1"/>
</dbReference>
<dbReference type="eggNOG" id="COG2202">
    <property type="taxonomic scope" value="Bacteria"/>
</dbReference>
<dbReference type="Pfam" id="PF13185">
    <property type="entry name" value="GAF_2"/>
    <property type="match status" value="1"/>
</dbReference>
<dbReference type="PROSITE" id="PS50885">
    <property type="entry name" value="HAMP"/>
    <property type="match status" value="1"/>
</dbReference>
<dbReference type="eggNOG" id="COG2203">
    <property type="taxonomic scope" value="Bacteria"/>
</dbReference>
<dbReference type="EC" id="2.7.13.3" evidence="3"/>
<evidence type="ECO:0000259" key="12">
    <source>
        <dbReference type="PROSITE" id="PS50885"/>
    </source>
</evidence>
<dbReference type="SMART" id="SM00387">
    <property type="entry name" value="HATPase_c"/>
    <property type="match status" value="1"/>
</dbReference>
<dbReference type="GO" id="GO:0016020">
    <property type="term" value="C:membrane"/>
    <property type="evidence" value="ECO:0007669"/>
    <property type="project" value="UniProtKB-SubCell"/>
</dbReference>
<dbReference type="PROSITE" id="PS50109">
    <property type="entry name" value="HIS_KIN"/>
    <property type="match status" value="1"/>
</dbReference>
<reference evidence="13" key="2">
    <citation type="submission" date="2009-09" db="EMBL/GenBank/DDBJ databases">
        <title>Complete sequence of chromosome of Candidatus Accumulibacter phosphatis clade IIA str. UW-1.</title>
        <authorList>
            <consortium name="US DOE Joint Genome Institute"/>
            <person name="Martin H.G."/>
            <person name="Ivanova N."/>
            <person name="Kunin V."/>
            <person name="Warnecke F."/>
            <person name="Barry K."/>
            <person name="He S."/>
            <person name="Salamov A."/>
            <person name="Szeto E."/>
            <person name="Dalin E."/>
            <person name="Pangilinan J.L."/>
            <person name="Lapidus A."/>
            <person name="Lowry S."/>
            <person name="Kyrpides N.C."/>
            <person name="McMahon K.D."/>
            <person name="Hugenholtz P."/>
        </authorList>
    </citation>
    <scope>NUCLEOTIDE SEQUENCE [LARGE SCALE GENOMIC DNA]</scope>
    <source>
        <strain evidence="13">UW-1</strain>
    </source>
</reference>
<dbReference type="PROSITE" id="PS50112">
    <property type="entry name" value="PAS"/>
    <property type="match status" value="5"/>
</dbReference>
<dbReference type="SMART" id="SM00091">
    <property type="entry name" value="PAS"/>
    <property type="match status" value="7"/>
</dbReference>
<evidence type="ECO:0000256" key="8">
    <source>
        <dbReference type="SAM" id="Phobius"/>
    </source>
</evidence>
<dbReference type="InterPro" id="IPR013767">
    <property type="entry name" value="PAS_fold"/>
</dbReference>
<dbReference type="InterPro" id="IPR003660">
    <property type="entry name" value="HAMP_dom"/>
</dbReference>
<evidence type="ECO:0000256" key="6">
    <source>
        <dbReference type="ARBA" id="ARBA00022777"/>
    </source>
</evidence>
<comment type="subcellular location">
    <subcellularLocation>
        <location evidence="2">Membrane</location>
    </subcellularLocation>
</comment>
<feature type="domain" description="PAC" evidence="11">
    <location>
        <begin position="550"/>
        <end position="602"/>
    </location>
</feature>
<dbReference type="PANTHER" id="PTHR43304">
    <property type="entry name" value="PHYTOCHROME-LIKE PROTEIN CPH1"/>
    <property type="match status" value="1"/>
</dbReference>
<feature type="coiled-coil region" evidence="7">
    <location>
        <begin position="1408"/>
        <end position="1453"/>
    </location>
</feature>
<keyword evidence="8" id="KW-0472">Membrane</keyword>
<dbReference type="InterPro" id="IPR003661">
    <property type="entry name" value="HisK_dim/P_dom"/>
</dbReference>
<gene>
    <name evidence="13" type="ordered locus">CAP2UW1_2212</name>
</gene>
<dbReference type="Pfam" id="PF08447">
    <property type="entry name" value="PAS_3"/>
    <property type="match status" value="2"/>
</dbReference>
<keyword evidence="5" id="KW-0808">Transferase</keyword>
<evidence type="ECO:0000256" key="3">
    <source>
        <dbReference type="ARBA" id="ARBA00012438"/>
    </source>
</evidence>
<dbReference type="GO" id="GO:0006355">
    <property type="term" value="P:regulation of DNA-templated transcription"/>
    <property type="evidence" value="ECO:0007669"/>
    <property type="project" value="InterPro"/>
</dbReference>
<dbReference type="SMART" id="SM00065">
    <property type="entry name" value="GAF"/>
    <property type="match status" value="1"/>
</dbReference>
<dbReference type="InterPro" id="IPR000014">
    <property type="entry name" value="PAS"/>
</dbReference>
<dbReference type="SUPFAM" id="SSF55781">
    <property type="entry name" value="GAF domain-like"/>
    <property type="match status" value="1"/>
</dbReference>
<organism evidence="13">
    <name type="scientific">Accumulibacter regalis</name>
    <dbReference type="NCBI Taxonomy" id="522306"/>
    <lineage>
        <taxon>Bacteria</taxon>
        <taxon>Pseudomonadati</taxon>
        <taxon>Pseudomonadota</taxon>
        <taxon>Betaproteobacteria</taxon>
        <taxon>Candidatus Accumulibacter</taxon>
    </lineage>
</organism>
<dbReference type="InterPro" id="IPR029016">
    <property type="entry name" value="GAF-like_dom_sf"/>
</dbReference>
<feature type="domain" description="PAS" evidence="10">
    <location>
        <begin position="1168"/>
        <end position="1215"/>
    </location>
</feature>
<dbReference type="SMART" id="SM00388">
    <property type="entry name" value="HisKA"/>
    <property type="match status" value="1"/>
</dbReference>
<evidence type="ECO:0000256" key="1">
    <source>
        <dbReference type="ARBA" id="ARBA00000085"/>
    </source>
</evidence>
<dbReference type="SUPFAM" id="SSF47384">
    <property type="entry name" value="Homodimeric domain of signal transducing histidine kinase"/>
    <property type="match status" value="1"/>
</dbReference>
<dbReference type="Gene3D" id="2.10.70.100">
    <property type="match status" value="1"/>
</dbReference>
<dbReference type="EMBL" id="CP001715">
    <property type="protein sequence ID" value="ACV35504.1"/>
    <property type="molecule type" value="Genomic_DNA"/>
</dbReference>
<dbReference type="InterPro" id="IPR035965">
    <property type="entry name" value="PAS-like_dom_sf"/>
</dbReference>
<evidence type="ECO:0000256" key="5">
    <source>
        <dbReference type="ARBA" id="ARBA00022679"/>
    </source>
</evidence>
<evidence type="ECO:0000259" key="11">
    <source>
        <dbReference type="PROSITE" id="PS50113"/>
    </source>
</evidence>
<feature type="domain" description="PAC" evidence="11">
    <location>
        <begin position="1367"/>
        <end position="1417"/>
    </location>
</feature>
<feature type="domain" description="PAC" evidence="11">
    <location>
        <begin position="1112"/>
        <end position="1167"/>
    </location>
</feature>
<feature type="domain" description="PAS" evidence="10">
    <location>
        <begin position="1038"/>
        <end position="1090"/>
    </location>
</feature>
<feature type="domain" description="Histidine kinase" evidence="9">
    <location>
        <begin position="1462"/>
        <end position="1694"/>
    </location>
</feature>
<dbReference type="Gene3D" id="3.30.565.10">
    <property type="entry name" value="Histidine kinase-like ATPase, C-terminal domain"/>
    <property type="match status" value="1"/>
</dbReference>
<dbReference type="PROSITE" id="PS50113">
    <property type="entry name" value="PAC"/>
    <property type="match status" value="5"/>
</dbReference>
<protein>
    <recommendedName>
        <fullName evidence="3">histidine kinase</fullName>
        <ecNumber evidence="3">2.7.13.3</ecNumber>
    </recommendedName>
</protein>
<keyword evidence="8" id="KW-1133">Transmembrane helix</keyword>
<dbReference type="SMART" id="SM00086">
    <property type="entry name" value="PAC"/>
    <property type="match status" value="6"/>
</dbReference>
<dbReference type="GO" id="GO:0000155">
    <property type="term" value="F:phosphorelay sensor kinase activity"/>
    <property type="evidence" value="ECO:0007669"/>
    <property type="project" value="InterPro"/>
</dbReference>
<feature type="transmembrane region" description="Helical" evidence="8">
    <location>
        <begin position="279"/>
        <end position="302"/>
    </location>
</feature>
<name>C7RP22_ACCRE</name>
<dbReference type="PRINTS" id="PR00344">
    <property type="entry name" value="BCTRLSENSOR"/>
</dbReference>
<dbReference type="InterPro" id="IPR004358">
    <property type="entry name" value="Sig_transdc_His_kin-like_C"/>
</dbReference>
<evidence type="ECO:0000256" key="2">
    <source>
        <dbReference type="ARBA" id="ARBA00004370"/>
    </source>
</evidence>
<dbReference type="SMART" id="SM00304">
    <property type="entry name" value="HAMP"/>
    <property type="match status" value="1"/>
</dbReference>
<evidence type="ECO:0000313" key="13">
    <source>
        <dbReference type="EMBL" id="ACV35504.1"/>
    </source>
</evidence>
<evidence type="ECO:0000259" key="9">
    <source>
        <dbReference type="PROSITE" id="PS50109"/>
    </source>
</evidence>
<dbReference type="STRING" id="522306.CAP2UW1_2212"/>
<dbReference type="eggNOG" id="COG4191">
    <property type="taxonomic scope" value="Bacteria"/>
</dbReference>
<accession>C7RP22</accession>
<dbReference type="InterPro" id="IPR013655">
    <property type="entry name" value="PAS_fold_3"/>
</dbReference>
<dbReference type="InterPro" id="IPR003018">
    <property type="entry name" value="GAF"/>
</dbReference>
<evidence type="ECO:0000256" key="7">
    <source>
        <dbReference type="SAM" id="Coils"/>
    </source>
</evidence>
<feature type="domain" description="PAS" evidence="10">
    <location>
        <begin position="914"/>
        <end position="988"/>
    </location>
</feature>
<proteinExistence type="predicted"/>
<evidence type="ECO:0000259" key="10">
    <source>
        <dbReference type="PROSITE" id="PS50112"/>
    </source>
</evidence>
<dbReference type="InterPro" id="IPR036097">
    <property type="entry name" value="HisK_dim/P_sf"/>
</dbReference>
<dbReference type="CDD" id="cd00075">
    <property type="entry name" value="HATPase"/>
    <property type="match status" value="1"/>
</dbReference>
<dbReference type="NCBIfam" id="TIGR00229">
    <property type="entry name" value="sensory_box"/>
    <property type="match status" value="7"/>
</dbReference>
<dbReference type="Pfam" id="PF02518">
    <property type="entry name" value="HATPase_c"/>
    <property type="match status" value="1"/>
</dbReference>
<dbReference type="CDD" id="cd00082">
    <property type="entry name" value="HisKA"/>
    <property type="match status" value="1"/>
</dbReference>
<dbReference type="Pfam" id="PF00989">
    <property type="entry name" value="PAS"/>
    <property type="match status" value="1"/>
</dbReference>
<evidence type="ECO:0000256" key="4">
    <source>
        <dbReference type="ARBA" id="ARBA00022553"/>
    </source>
</evidence>
<dbReference type="Gene3D" id="1.10.287.130">
    <property type="match status" value="1"/>
</dbReference>
<feature type="domain" description="PAC" evidence="11">
    <location>
        <begin position="860"/>
        <end position="913"/>
    </location>
</feature>
<reference evidence="13" key="1">
    <citation type="submission" date="2009-08" db="EMBL/GenBank/DDBJ databases">
        <authorList>
            <consortium name="US DOE Joint Genome Institute"/>
            <person name="Lucas S."/>
            <person name="Copeland A."/>
            <person name="Lapidus A."/>
            <person name="Glavina del Rio T."/>
            <person name="Dalin E."/>
            <person name="Tice H."/>
            <person name="Bruce D."/>
            <person name="Barry K."/>
            <person name="Pitluck S."/>
            <person name="Lowry S."/>
            <person name="Larimer F."/>
            <person name="Land M."/>
            <person name="Hauser L."/>
            <person name="Kyrpides N."/>
            <person name="Ivanova N."/>
            <person name="McMahon K.D."/>
            <person name="Hugenholtz P."/>
        </authorList>
    </citation>
    <scope>NUCLEOTIDE SEQUENCE</scope>
    <source>
        <strain evidence="13">UW-1</strain>
    </source>
</reference>
<dbReference type="Gene3D" id="3.30.450.40">
    <property type="match status" value="1"/>
</dbReference>
<feature type="domain" description="PAC" evidence="11">
    <location>
        <begin position="426"/>
        <end position="476"/>
    </location>
</feature>
<feature type="domain" description="PAS" evidence="10">
    <location>
        <begin position="1293"/>
        <end position="1340"/>
    </location>
</feature>
<dbReference type="InterPro" id="IPR003594">
    <property type="entry name" value="HATPase_dom"/>
</dbReference>
<feature type="domain" description="PAS" evidence="10">
    <location>
        <begin position="509"/>
        <end position="546"/>
    </location>
</feature>
<keyword evidence="8" id="KW-0812">Transmembrane</keyword>